<dbReference type="InterPro" id="IPR008880">
    <property type="entry name" value="Trigger_fac_C"/>
</dbReference>
<gene>
    <name evidence="4" type="ORF">CYFUS_001096</name>
</gene>
<dbReference type="Gene3D" id="1.10.3120.10">
    <property type="entry name" value="Trigger factor, C-terminal domain"/>
    <property type="match status" value="1"/>
</dbReference>
<accession>A0A250IWS4</accession>
<dbReference type="InterPro" id="IPR046357">
    <property type="entry name" value="PPIase_dom_sf"/>
</dbReference>
<dbReference type="SUPFAM" id="SSF54534">
    <property type="entry name" value="FKBP-like"/>
    <property type="match status" value="1"/>
</dbReference>
<evidence type="ECO:0000313" key="5">
    <source>
        <dbReference type="Proteomes" id="UP000217257"/>
    </source>
</evidence>
<evidence type="ECO:0000256" key="2">
    <source>
        <dbReference type="ARBA" id="ARBA00023235"/>
    </source>
</evidence>
<evidence type="ECO:0000256" key="1">
    <source>
        <dbReference type="ARBA" id="ARBA00023110"/>
    </source>
</evidence>
<name>A0A250IWS4_9BACT</name>
<proteinExistence type="predicted"/>
<evidence type="ECO:0000313" key="4">
    <source>
        <dbReference type="EMBL" id="ATB35682.1"/>
    </source>
</evidence>
<reference evidence="4 5" key="1">
    <citation type="submission" date="2017-06" db="EMBL/GenBank/DDBJ databases">
        <title>Sequencing and comparative analysis of myxobacterial genomes.</title>
        <authorList>
            <person name="Rupp O."/>
            <person name="Goesmann A."/>
            <person name="Sogaard-Andersen L."/>
        </authorList>
    </citation>
    <scope>NUCLEOTIDE SEQUENCE [LARGE SCALE GENOMIC DNA]</scope>
    <source>
        <strain evidence="4 5">DSM 52655</strain>
    </source>
</reference>
<dbReference type="GO" id="GO:0003755">
    <property type="term" value="F:peptidyl-prolyl cis-trans isomerase activity"/>
    <property type="evidence" value="ECO:0007669"/>
    <property type="project" value="UniProtKB-KW"/>
</dbReference>
<dbReference type="Proteomes" id="UP000217257">
    <property type="component" value="Chromosome"/>
</dbReference>
<organism evidence="4 5">
    <name type="scientific">Cystobacter fuscus</name>
    <dbReference type="NCBI Taxonomy" id="43"/>
    <lineage>
        <taxon>Bacteria</taxon>
        <taxon>Pseudomonadati</taxon>
        <taxon>Myxococcota</taxon>
        <taxon>Myxococcia</taxon>
        <taxon>Myxococcales</taxon>
        <taxon>Cystobacterineae</taxon>
        <taxon>Archangiaceae</taxon>
        <taxon>Cystobacter</taxon>
    </lineage>
</organism>
<dbReference type="KEGG" id="cfus:CYFUS_001096"/>
<protein>
    <submittedName>
        <fullName evidence="4">Peptidyl-prolyl cis-trans isomerase, FKBP-type domain protein</fullName>
    </submittedName>
</protein>
<dbReference type="Gene3D" id="3.10.50.40">
    <property type="match status" value="1"/>
</dbReference>
<dbReference type="InterPro" id="IPR027304">
    <property type="entry name" value="Trigger_fact/SurA_dom_sf"/>
</dbReference>
<keyword evidence="1" id="KW-0697">Rotamase</keyword>
<dbReference type="EMBL" id="CP022098">
    <property type="protein sequence ID" value="ATB35682.1"/>
    <property type="molecule type" value="Genomic_DNA"/>
</dbReference>
<evidence type="ECO:0000259" key="3">
    <source>
        <dbReference type="Pfam" id="PF05698"/>
    </source>
</evidence>
<dbReference type="RefSeq" id="WP_095984272.1">
    <property type="nucleotide sequence ID" value="NZ_CP022098.1"/>
</dbReference>
<dbReference type="GO" id="GO:0015031">
    <property type="term" value="P:protein transport"/>
    <property type="evidence" value="ECO:0007669"/>
    <property type="project" value="InterPro"/>
</dbReference>
<keyword evidence="2 4" id="KW-0413">Isomerase</keyword>
<sequence length="358" mass="39387">MDSTQKPAPPAKKPFEVPLSLPLARKAALGSPVQMPPVTAPSLEGLSITVPAPSPITAQQIQERFQDLARAHATERMRSRTERIAWGDEVLLNFVGYSNGRLIPFSVRADVWVPLVPAPLLPGLYEQLVGHLPGETVLADILLGQDYPVEALRGQPARFAVQIQAAREVKFPDPTSPEFLKAFGRGDTVEAATNSVLKELEQETVALLRLQAQEMVLNEVAARTQVDIPESLVDEEIRRRWGSSEGRAVTELKFTEKQQEESLQTWLKDEPTRAEVRQRLRISLALGAICARDGLTLTQAKVQEVLKAEAAALGIPLDQAAASLREEPHQFARIDQAAWHLLAVEYVMSKAQVRFAGA</sequence>
<dbReference type="GO" id="GO:0006457">
    <property type="term" value="P:protein folding"/>
    <property type="evidence" value="ECO:0007669"/>
    <property type="project" value="InterPro"/>
</dbReference>
<dbReference type="InterPro" id="IPR037041">
    <property type="entry name" value="Trigger_fac_C_sf"/>
</dbReference>
<feature type="domain" description="Trigger factor C-terminal" evidence="3">
    <location>
        <begin position="188"/>
        <end position="331"/>
    </location>
</feature>
<dbReference type="Pfam" id="PF05698">
    <property type="entry name" value="Trigger_C"/>
    <property type="match status" value="1"/>
</dbReference>
<dbReference type="AlphaFoldDB" id="A0A250IWS4"/>
<dbReference type="SUPFAM" id="SSF109998">
    <property type="entry name" value="Triger factor/SurA peptide-binding domain-like"/>
    <property type="match status" value="1"/>
</dbReference>